<name>B1YD72_PYRNV</name>
<sequence>MHSHVDIFVGRVRELGWFREVMGVQHTYPFLLYGPLGCGKTTLAQKVAEKAEELFGDALVLYVNTRAERWDDALVTNAVDILGEVAKALAAQFAGRPAGEVAAKFTTTAILEILKRLSLRNVEKVLLVVDEFHHAYGDDPVGWVKYFMDRMEHPTLRVKELKNKIYNVVLITSEYAAVERILPRGYADPYMVWNLAREEFRELYDALNPPIDFETLWRTCGGNPRCAGDLKRVGWDVERYEEELIERENINKMVKEAAKLGVVELLKRAVEDPDVLDQPGAERLERLLYRYNKVLEIKRTIAGGKPPRDPALGVGERYAWHWPALKDAVAKAL</sequence>
<proteinExistence type="predicted"/>
<dbReference type="CDD" id="cd00009">
    <property type="entry name" value="AAA"/>
    <property type="match status" value="1"/>
</dbReference>
<reference evidence="2" key="1">
    <citation type="submission" date="2008-03" db="EMBL/GenBank/DDBJ databases">
        <title>Complete sequence of Thermoproteus neutrophilus V24Sta.</title>
        <authorList>
            <consortium name="US DOE Joint Genome Institute"/>
            <person name="Copeland A."/>
            <person name="Lucas S."/>
            <person name="Lapidus A."/>
            <person name="Glavina del Rio T."/>
            <person name="Dalin E."/>
            <person name="Tice H."/>
            <person name="Bruce D."/>
            <person name="Goodwin L."/>
            <person name="Pitluck S."/>
            <person name="Sims D."/>
            <person name="Brettin T."/>
            <person name="Detter J.C."/>
            <person name="Han C."/>
            <person name="Kuske C.R."/>
            <person name="Schmutz J."/>
            <person name="Larimer F."/>
            <person name="Land M."/>
            <person name="Hauser L."/>
            <person name="Kyrpides N."/>
            <person name="Mikhailova N."/>
            <person name="Biddle J.F."/>
            <person name="Zhang Z."/>
            <person name="Fitz-Gibbon S.T."/>
            <person name="Lowe T.M."/>
            <person name="Saltikov C."/>
            <person name="House C.H."/>
            <person name="Richardson P."/>
        </authorList>
    </citation>
    <scope>NUCLEOTIDE SEQUENCE [LARGE SCALE GENOMIC DNA]</scope>
    <source>
        <strain evidence="2">V24Sta</strain>
    </source>
</reference>
<evidence type="ECO:0000259" key="1">
    <source>
        <dbReference type="Pfam" id="PF01637"/>
    </source>
</evidence>
<dbReference type="SUPFAM" id="SSF52540">
    <property type="entry name" value="P-loop containing nucleoside triphosphate hydrolases"/>
    <property type="match status" value="1"/>
</dbReference>
<keyword evidence="3" id="KW-1185">Reference proteome</keyword>
<dbReference type="InterPro" id="IPR027417">
    <property type="entry name" value="P-loop_NTPase"/>
</dbReference>
<organism evidence="2 3">
    <name type="scientific">Pyrobaculum neutrophilum (strain DSM 2338 / JCM 9278 / NBRC 100436 / V24Sta)</name>
    <name type="common">Thermoproteus neutrophilus</name>
    <dbReference type="NCBI Taxonomy" id="444157"/>
    <lineage>
        <taxon>Archaea</taxon>
        <taxon>Thermoproteota</taxon>
        <taxon>Thermoprotei</taxon>
        <taxon>Thermoproteales</taxon>
        <taxon>Thermoproteaceae</taxon>
        <taxon>Pyrobaculum</taxon>
    </lineage>
</organism>
<accession>B1YD72</accession>
<evidence type="ECO:0000313" key="3">
    <source>
        <dbReference type="Proteomes" id="UP000001694"/>
    </source>
</evidence>
<dbReference type="KEGG" id="tne:Tneu_0796"/>
<dbReference type="AlphaFoldDB" id="B1YD72"/>
<dbReference type="InterPro" id="IPR011579">
    <property type="entry name" value="ATPase_dom"/>
</dbReference>
<dbReference type="Pfam" id="PF01637">
    <property type="entry name" value="ATPase_2"/>
    <property type="match status" value="1"/>
</dbReference>
<dbReference type="HOGENOM" id="CLU_070505_0_0_2"/>
<dbReference type="EMBL" id="CP001014">
    <property type="protein sequence ID" value="ACB39735.1"/>
    <property type="molecule type" value="Genomic_DNA"/>
</dbReference>
<protein>
    <recommendedName>
        <fullName evidence="1">ATPase domain-containing protein</fullName>
    </recommendedName>
</protein>
<evidence type="ECO:0000313" key="2">
    <source>
        <dbReference type="EMBL" id="ACB39735.1"/>
    </source>
</evidence>
<gene>
    <name evidence="2" type="ordered locus">Tneu_0796</name>
</gene>
<dbReference type="Gene3D" id="3.40.50.300">
    <property type="entry name" value="P-loop containing nucleotide triphosphate hydrolases"/>
    <property type="match status" value="1"/>
</dbReference>
<dbReference type="Proteomes" id="UP000001694">
    <property type="component" value="Chromosome"/>
</dbReference>
<dbReference type="GO" id="GO:0005524">
    <property type="term" value="F:ATP binding"/>
    <property type="evidence" value="ECO:0007669"/>
    <property type="project" value="InterPro"/>
</dbReference>
<dbReference type="eggNOG" id="arCOG03409">
    <property type="taxonomic scope" value="Archaea"/>
</dbReference>
<feature type="domain" description="ATPase" evidence="1">
    <location>
        <begin position="8"/>
        <end position="225"/>
    </location>
</feature>